<dbReference type="EMBL" id="JACSPP010000031">
    <property type="protein sequence ID" value="MBD8040838.1"/>
    <property type="molecule type" value="Genomic_DNA"/>
</dbReference>
<evidence type="ECO:0000256" key="1">
    <source>
        <dbReference type="SAM" id="MobiDB-lite"/>
    </source>
</evidence>
<feature type="region of interest" description="Disordered" evidence="1">
    <location>
        <begin position="49"/>
        <end position="87"/>
    </location>
</feature>
<feature type="compositionally biased region" description="Low complexity" evidence="1">
    <location>
        <begin position="49"/>
        <end position="62"/>
    </location>
</feature>
<sequence>MRLKIRFLHTCFTLAVAALPLGAMAQAVEKPRIQTSALPEETAVYNPSAKKNVAQAKKNVAQTKEKPAKEQGKARASEKRKKDKKTVSVSDRRYMALKTNIAYDAIGVLNLDYEVQVHSRMTVDIPVMWSLWDAKPDKALRVAAIQPELRWWMGQETGKGHFFGLHAHVGWYNLKWDDRRYQDTGRPLAGAGLSYGYKLPLSEHWGAEFTVGFGYANMKYDTYYNIDNGAQIDTRIRHYWGPTKVGASLVYRF</sequence>
<organism evidence="3 4">
    <name type="scientific">Phocaeicola intestinalis</name>
    <dbReference type="NCBI Taxonomy" id="2762212"/>
    <lineage>
        <taxon>Bacteria</taxon>
        <taxon>Pseudomonadati</taxon>
        <taxon>Bacteroidota</taxon>
        <taxon>Bacteroidia</taxon>
        <taxon>Bacteroidales</taxon>
        <taxon>Bacteroidaceae</taxon>
        <taxon>Phocaeicola</taxon>
    </lineage>
</organism>
<reference evidence="3 4" key="1">
    <citation type="submission" date="2020-08" db="EMBL/GenBank/DDBJ databases">
        <title>A Genomic Blueprint of the Chicken Gut Microbiome.</title>
        <authorList>
            <person name="Gilroy R."/>
            <person name="Ravi A."/>
            <person name="Getino M."/>
            <person name="Pursley I."/>
            <person name="Horton D.L."/>
            <person name="Alikhan N.-F."/>
            <person name="Baker D."/>
            <person name="Gharbi K."/>
            <person name="Hall N."/>
            <person name="Watson M."/>
            <person name="Adriaenssens E.M."/>
            <person name="Foster-Nyarko E."/>
            <person name="Jarju S."/>
            <person name="Secka A."/>
            <person name="Antonio M."/>
            <person name="Oren A."/>
            <person name="Chaudhuri R."/>
            <person name="La Ragione R.M."/>
            <person name="Hildebrand F."/>
            <person name="Pallen M.J."/>
        </authorList>
    </citation>
    <scope>NUCLEOTIDE SEQUENCE [LARGE SCALE GENOMIC DNA]</scope>
    <source>
        <strain evidence="3 4">Sa1CVN1</strain>
    </source>
</reference>
<dbReference type="InterPro" id="IPR021958">
    <property type="entry name" value="DUF3575"/>
</dbReference>
<dbReference type="Pfam" id="PF12099">
    <property type="entry name" value="DUF3575"/>
    <property type="match status" value="1"/>
</dbReference>
<dbReference type="Proteomes" id="UP000620874">
    <property type="component" value="Unassembled WGS sequence"/>
</dbReference>
<dbReference type="RefSeq" id="WP_191764256.1">
    <property type="nucleotide sequence ID" value="NZ_JACSPP010000031.1"/>
</dbReference>
<feature type="chain" id="PRO_5045675788" evidence="2">
    <location>
        <begin position="26"/>
        <end position="253"/>
    </location>
</feature>
<name>A0ABR8Y9J0_9BACT</name>
<evidence type="ECO:0000313" key="4">
    <source>
        <dbReference type="Proteomes" id="UP000620874"/>
    </source>
</evidence>
<evidence type="ECO:0000313" key="3">
    <source>
        <dbReference type="EMBL" id="MBD8040838.1"/>
    </source>
</evidence>
<feature type="signal peptide" evidence="2">
    <location>
        <begin position="1"/>
        <end position="25"/>
    </location>
</feature>
<comment type="caution">
    <text evidence="3">The sequence shown here is derived from an EMBL/GenBank/DDBJ whole genome shotgun (WGS) entry which is preliminary data.</text>
</comment>
<keyword evidence="4" id="KW-1185">Reference proteome</keyword>
<feature type="compositionally biased region" description="Basic and acidic residues" evidence="1">
    <location>
        <begin position="63"/>
        <end position="77"/>
    </location>
</feature>
<evidence type="ECO:0000256" key="2">
    <source>
        <dbReference type="SAM" id="SignalP"/>
    </source>
</evidence>
<protein>
    <submittedName>
        <fullName evidence="3">DUF3575 domain-containing protein</fullName>
    </submittedName>
</protein>
<accession>A0ABR8Y9J0</accession>
<gene>
    <name evidence="3" type="ORF">H9625_10410</name>
</gene>
<proteinExistence type="predicted"/>
<keyword evidence="2" id="KW-0732">Signal</keyword>